<dbReference type="EMBL" id="GBRH01282761">
    <property type="protein sequence ID" value="JAD15134.1"/>
    <property type="molecule type" value="Transcribed_RNA"/>
</dbReference>
<organism evidence="1">
    <name type="scientific">Arundo donax</name>
    <name type="common">Giant reed</name>
    <name type="synonym">Donax arundinaceus</name>
    <dbReference type="NCBI Taxonomy" id="35708"/>
    <lineage>
        <taxon>Eukaryota</taxon>
        <taxon>Viridiplantae</taxon>
        <taxon>Streptophyta</taxon>
        <taxon>Embryophyta</taxon>
        <taxon>Tracheophyta</taxon>
        <taxon>Spermatophyta</taxon>
        <taxon>Magnoliopsida</taxon>
        <taxon>Liliopsida</taxon>
        <taxon>Poales</taxon>
        <taxon>Poaceae</taxon>
        <taxon>PACMAD clade</taxon>
        <taxon>Arundinoideae</taxon>
        <taxon>Arundineae</taxon>
        <taxon>Arundo</taxon>
    </lineage>
</organism>
<reference evidence="1" key="2">
    <citation type="journal article" date="2015" name="Data Brief">
        <title>Shoot transcriptome of the giant reed, Arundo donax.</title>
        <authorList>
            <person name="Barrero R.A."/>
            <person name="Guerrero F.D."/>
            <person name="Moolhuijzen P."/>
            <person name="Goolsby J.A."/>
            <person name="Tidwell J."/>
            <person name="Bellgard S.E."/>
            <person name="Bellgard M.I."/>
        </authorList>
    </citation>
    <scope>NUCLEOTIDE SEQUENCE</scope>
    <source>
        <tissue evidence="1">Shoot tissue taken approximately 20 cm above the soil surface</tissue>
    </source>
</reference>
<accession>A0A0A8XNP3</accession>
<evidence type="ECO:0000313" key="1">
    <source>
        <dbReference type="EMBL" id="JAD15134.1"/>
    </source>
</evidence>
<name>A0A0A8XNP3_ARUDO</name>
<protein>
    <submittedName>
        <fullName evidence="1">Uncharacterized protein</fullName>
    </submittedName>
</protein>
<dbReference type="AlphaFoldDB" id="A0A0A8XNP3"/>
<proteinExistence type="predicted"/>
<reference evidence="1" key="1">
    <citation type="submission" date="2014-09" db="EMBL/GenBank/DDBJ databases">
        <authorList>
            <person name="Magalhaes I.L.F."/>
            <person name="Oliveira U."/>
            <person name="Santos F.R."/>
            <person name="Vidigal T.H.D.A."/>
            <person name="Brescovit A.D."/>
            <person name="Santos A.J."/>
        </authorList>
    </citation>
    <scope>NUCLEOTIDE SEQUENCE</scope>
    <source>
        <tissue evidence="1">Shoot tissue taken approximately 20 cm above the soil surface</tissue>
    </source>
</reference>
<sequence>MVRPNTYVWILNLQTHPSNTGVQNYYSNQKPMSLGPFN</sequence>